<dbReference type="AlphaFoldDB" id="A0A699X3G4"/>
<sequence>LGLQELADAKVIDARVVGDAGEVAHAEAQQLGNGVFGDAAEAEAAQHQGHAIGDAGQGGLGIGDYFVYHGWEG</sequence>
<dbReference type="EMBL" id="BKCJ011808147">
    <property type="protein sequence ID" value="GFD54622.1"/>
    <property type="molecule type" value="Genomic_DNA"/>
</dbReference>
<proteinExistence type="predicted"/>
<organism evidence="1">
    <name type="scientific">Tanacetum cinerariifolium</name>
    <name type="common">Dalmatian daisy</name>
    <name type="synonym">Chrysanthemum cinerariifolium</name>
    <dbReference type="NCBI Taxonomy" id="118510"/>
    <lineage>
        <taxon>Eukaryota</taxon>
        <taxon>Viridiplantae</taxon>
        <taxon>Streptophyta</taxon>
        <taxon>Embryophyta</taxon>
        <taxon>Tracheophyta</taxon>
        <taxon>Spermatophyta</taxon>
        <taxon>Magnoliopsida</taxon>
        <taxon>eudicotyledons</taxon>
        <taxon>Gunneridae</taxon>
        <taxon>Pentapetalae</taxon>
        <taxon>asterids</taxon>
        <taxon>campanulids</taxon>
        <taxon>Asterales</taxon>
        <taxon>Asteraceae</taxon>
        <taxon>Asteroideae</taxon>
        <taxon>Anthemideae</taxon>
        <taxon>Anthemidinae</taxon>
        <taxon>Tanacetum</taxon>
    </lineage>
</organism>
<accession>A0A699X3G4</accession>
<comment type="caution">
    <text evidence="1">The sequence shown here is derived from an EMBL/GenBank/DDBJ whole genome shotgun (WGS) entry which is preliminary data.</text>
</comment>
<feature type="non-terminal residue" evidence="1">
    <location>
        <position position="1"/>
    </location>
</feature>
<gene>
    <name evidence="1" type="ORF">Tci_926591</name>
</gene>
<protein>
    <submittedName>
        <fullName evidence="1">Uncharacterized protein</fullName>
    </submittedName>
</protein>
<name>A0A699X3G4_TANCI</name>
<reference evidence="1" key="1">
    <citation type="journal article" date="2019" name="Sci. Rep.">
        <title>Draft genome of Tanacetum cinerariifolium, the natural source of mosquito coil.</title>
        <authorList>
            <person name="Yamashiro T."/>
            <person name="Shiraishi A."/>
            <person name="Satake H."/>
            <person name="Nakayama K."/>
        </authorList>
    </citation>
    <scope>NUCLEOTIDE SEQUENCE</scope>
</reference>
<evidence type="ECO:0000313" key="1">
    <source>
        <dbReference type="EMBL" id="GFD54622.1"/>
    </source>
</evidence>